<comment type="catalytic activity">
    <reaction evidence="8">
        <text>apo-[ACP] + CoA = holo-[ACP] + adenosine 3',5'-bisphosphate + H(+)</text>
        <dbReference type="Rhea" id="RHEA:12068"/>
        <dbReference type="Rhea" id="RHEA-COMP:9685"/>
        <dbReference type="Rhea" id="RHEA-COMP:9690"/>
        <dbReference type="ChEBI" id="CHEBI:15378"/>
        <dbReference type="ChEBI" id="CHEBI:29999"/>
        <dbReference type="ChEBI" id="CHEBI:57287"/>
        <dbReference type="ChEBI" id="CHEBI:58343"/>
        <dbReference type="ChEBI" id="CHEBI:64479"/>
        <dbReference type="EC" id="2.7.8.7"/>
    </reaction>
</comment>
<dbReference type="eggNOG" id="COG0736">
    <property type="taxonomic scope" value="Bacteria"/>
</dbReference>
<evidence type="ECO:0000313" key="10">
    <source>
        <dbReference type="EMBL" id="EEU29952.1"/>
    </source>
</evidence>
<feature type="binding site" evidence="8">
    <location>
        <position position="8"/>
    </location>
    <ligand>
        <name>Mg(2+)</name>
        <dbReference type="ChEBI" id="CHEBI:18420"/>
    </ligand>
</feature>
<dbReference type="GO" id="GO:0008897">
    <property type="term" value="F:holo-[acyl-carrier-protein] synthase activity"/>
    <property type="evidence" value="ECO:0007669"/>
    <property type="project" value="UniProtKB-UniRule"/>
</dbReference>
<evidence type="ECO:0000256" key="8">
    <source>
        <dbReference type="HAMAP-Rule" id="MF_00101"/>
    </source>
</evidence>
<dbReference type="GO" id="GO:0000287">
    <property type="term" value="F:magnesium ion binding"/>
    <property type="evidence" value="ECO:0007669"/>
    <property type="project" value="UniProtKB-UniRule"/>
</dbReference>
<evidence type="ECO:0000256" key="6">
    <source>
        <dbReference type="ARBA" id="ARBA00023098"/>
    </source>
</evidence>
<sequence>MLYGIGIDLTEIERVKRVVTKQPQFVERVLTPNEQQQMAQFRGQRKWEYLSGRWSLKESFAKAFRTGIGAQVGFQDIEIIDNAAGRPIITKSPFCGQSLASVSHTGKLVMTEVVLEKEMTNDE</sequence>
<dbReference type="Gene3D" id="3.90.470.20">
    <property type="entry name" value="4'-phosphopantetheinyl transferase domain"/>
    <property type="match status" value="1"/>
</dbReference>
<evidence type="ECO:0000256" key="5">
    <source>
        <dbReference type="ARBA" id="ARBA00022842"/>
    </source>
</evidence>
<dbReference type="HAMAP" id="MF_00101">
    <property type="entry name" value="AcpS"/>
    <property type="match status" value="1"/>
</dbReference>
<dbReference type="GO" id="GO:0005737">
    <property type="term" value="C:cytoplasm"/>
    <property type="evidence" value="ECO:0007669"/>
    <property type="project" value="UniProtKB-SubCell"/>
</dbReference>
<protein>
    <recommendedName>
        <fullName evidence="8">Holo-[acyl-carrier-protein] synthase</fullName>
        <shortName evidence="8">Holo-ACP synthase</shortName>
        <ecNumber evidence="8">2.7.8.7</ecNumber>
    </recommendedName>
    <alternativeName>
        <fullName evidence="8">4'-phosphopantetheinyl transferase AcpS</fullName>
    </alternativeName>
</protein>
<dbReference type="RefSeq" id="WP_006917336.1">
    <property type="nucleotide sequence ID" value="NZ_GG698805.1"/>
</dbReference>
<proteinExistence type="inferred from homology"/>
<evidence type="ECO:0000256" key="1">
    <source>
        <dbReference type="ARBA" id="ARBA00022516"/>
    </source>
</evidence>
<keyword evidence="6 8" id="KW-0443">Lipid metabolism</keyword>
<dbReference type="EC" id="2.7.8.7" evidence="8"/>
<name>C7XXD2_9LACO</name>
<comment type="subcellular location">
    <subcellularLocation>
        <location evidence="8">Cytoplasm</location>
    </subcellularLocation>
</comment>
<dbReference type="AlphaFoldDB" id="C7XXD2"/>
<keyword evidence="2 8" id="KW-0808">Transferase</keyword>
<evidence type="ECO:0000259" key="9">
    <source>
        <dbReference type="Pfam" id="PF01648"/>
    </source>
</evidence>
<dbReference type="NCBIfam" id="TIGR00556">
    <property type="entry name" value="pantethn_trn"/>
    <property type="match status" value="1"/>
</dbReference>
<keyword evidence="5 8" id="KW-0460">Magnesium</keyword>
<dbReference type="HOGENOM" id="CLU_089696_1_2_9"/>
<accession>C7XXD2</accession>
<keyword evidence="3 8" id="KW-0479">Metal-binding</keyword>
<dbReference type="Pfam" id="PF01648">
    <property type="entry name" value="ACPS"/>
    <property type="match status" value="1"/>
</dbReference>
<reference evidence="10 11" key="1">
    <citation type="submission" date="2009-06" db="EMBL/GenBank/DDBJ databases">
        <title>The Genome Sequence of Lactobacillus coleohominis strain 101-4-CHN.</title>
        <authorList>
            <consortium name="The Broad Institute Genome Sequencing Platform"/>
            <person name="Ward D."/>
            <person name="Young S.K."/>
            <person name="Zeng Q."/>
            <person name="Koehrsen M."/>
            <person name="Alvarado L."/>
            <person name="Berlin A."/>
            <person name="Borenstein D."/>
            <person name="Chen Z."/>
            <person name="Engels R."/>
            <person name="Freedman E."/>
            <person name="Gellesch M."/>
            <person name="Goldberg J."/>
            <person name="Griggs A."/>
            <person name="Gujja S."/>
            <person name="Heiman D."/>
            <person name="Hepburn T."/>
            <person name="Howarth C."/>
            <person name="Jen D."/>
            <person name="Larson L."/>
            <person name="Lewis B."/>
            <person name="Mehta T."/>
            <person name="Park D."/>
            <person name="Pearson M."/>
            <person name="Roberts A."/>
            <person name="Saif S."/>
            <person name="Shea T."/>
            <person name="Shenoy N."/>
            <person name="Sisk P."/>
            <person name="Stolte C."/>
            <person name="Sykes S."/>
            <person name="Walk T."/>
            <person name="White J."/>
            <person name="Yandava C."/>
            <person name="Liu Y."/>
            <person name="Xu Q."/>
            <person name="Lander E."/>
            <person name="Nusbaum C."/>
            <person name="Galagan J."/>
            <person name="Birren B."/>
        </authorList>
    </citation>
    <scope>NUCLEOTIDE SEQUENCE [LARGE SCALE GENOMIC DNA]</scope>
    <source>
        <strain evidence="10 11">101-4-CHN</strain>
    </source>
</reference>
<feature type="domain" description="4'-phosphopantetheinyl transferase" evidence="9">
    <location>
        <begin position="4"/>
        <end position="97"/>
    </location>
</feature>
<evidence type="ECO:0000313" key="11">
    <source>
        <dbReference type="Proteomes" id="UP000003987"/>
    </source>
</evidence>
<feature type="binding site" evidence="8">
    <location>
        <position position="58"/>
    </location>
    <ligand>
        <name>Mg(2+)</name>
        <dbReference type="ChEBI" id="CHEBI:18420"/>
    </ligand>
</feature>
<dbReference type="EMBL" id="GG698805">
    <property type="protein sequence ID" value="EEU29952.1"/>
    <property type="molecule type" value="Genomic_DNA"/>
</dbReference>
<dbReference type="SUPFAM" id="SSF56214">
    <property type="entry name" value="4'-phosphopantetheinyl transferase"/>
    <property type="match status" value="1"/>
</dbReference>
<dbReference type="InterPro" id="IPR004568">
    <property type="entry name" value="Ppantetheine-prot_Trfase_dom"/>
</dbReference>
<evidence type="ECO:0000256" key="4">
    <source>
        <dbReference type="ARBA" id="ARBA00022832"/>
    </source>
</evidence>
<dbReference type="InterPro" id="IPR002582">
    <property type="entry name" value="ACPS"/>
</dbReference>
<comment type="function">
    <text evidence="8">Transfers the 4'-phosphopantetheine moiety from coenzyme A to a Ser of acyl-carrier-protein.</text>
</comment>
<comment type="similarity">
    <text evidence="8">Belongs to the P-Pant transferase superfamily. AcpS family.</text>
</comment>
<comment type="cofactor">
    <cofactor evidence="8">
        <name>Mg(2+)</name>
        <dbReference type="ChEBI" id="CHEBI:18420"/>
    </cofactor>
</comment>
<dbReference type="NCBIfam" id="TIGR00516">
    <property type="entry name" value="acpS"/>
    <property type="match status" value="1"/>
</dbReference>
<keyword evidence="11" id="KW-1185">Reference proteome</keyword>
<dbReference type="OrthoDB" id="517356at2"/>
<keyword evidence="1 8" id="KW-0444">Lipid biosynthesis</keyword>
<dbReference type="Proteomes" id="UP000003987">
    <property type="component" value="Unassembled WGS sequence"/>
</dbReference>
<keyword evidence="7 8" id="KW-0275">Fatty acid biosynthesis</keyword>
<keyword evidence="8" id="KW-0963">Cytoplasm</keyword>
<evidence type="ECO:0000256" key="3">
    <source>
        <dbReference type="ARBA" id="ARBA00022723"/>
    </source>
</evidence>
<dbReference type="InterPro" id="IPR008278">
    <property type="entry name" value="4-PPantetheinyl_Trfase_dom"/>
</dbReference>
<dbReference type="InterPro" id="IPR037143">
    <property type="entry name" value="4-PPantetheinyl_Trfase_dom_sf"/>
</dbReference>
<dbReference type="STRING" id="575594.HMPREF0501_01417"/>
<keyword evidence="4 8" id="KW-0276">Fatty acid metabolism</keyword>
<organism evidence="10 11">
    <name type="scientific">Limosilactobacillus coleohominis 101-4-CHN</name>
    <dbReference type="NCBI Taxonomy" id="575594"/>
    <lineage>
        <taxon>Bacteria</taxon>
        <taxon>Bacillati</taxon>
        <taxon>Bacillota</taxon>
        <taxon>Bacilli</taxon>
        <taxon>Lactobacillales</taxon>
        <taxon>Lactobacillaceae</taxon>
        <taxon>Limosilactobacillus</taxon>
    </lineage>
</organism>
<evidence type="ECO:0000256" key="7">
    <source>
        <dbReference type="ARBA" id="ARBA00023160"/>
    </source>
</evidence>
<dbReference type="GO" id="GO:0006633">
    <property type="term" value="P:fatty acid biosynthetic process"/>
    <property type="evidence" value="ECO:0007669"/>
    <property type="project" value="UniProtKB-UniRule"/>
</dbReference>
<gene>
    <name evidence="8 10" type="primary">acpS</name>
    <name evidence="10" type="ORF">HMPREF0501_01417</name>
</gene>
<evidence type="ECO:0000256" key="2">
    <source>
        <dbReference type="ARBA" id="ARBA00022679"/>
    </source>
</evidence>